<name>D5BDB9_ZUNPS</name>
<reference evidence="4 5" key="1">
    <citation type="journal article" date="2010" name="BMC Genomics">
        <title>The complete genome of Zunongwangia profunda SM-A87 reveals its adaptation to the deep-sea environment and ecological role in sedimentary organic nitrogen degradation.</title>
        <authorList>
            <person name="Qin Q.L."/>
            <person name="Zhang X.Y."/>
            <person name="Wang X.M."/>
            <person name="Liu G.M."/>
            <person name="Chen X.L."/>
            <person name="Xie B.B."/>
            <person name="Dang H.Y."/>
            <person name="Zhou B.C."/>
            <person name="Yu J."/>
            <person name="Zhang Y.Z."/>
        </authorList>
    </citation>
    <scope>NUCLEOTIDE SEQUENCE [LARGE SCALE GENOMIC DNA]</scope>
    <source>
        <strain evidence="5">DSM 18752 / CCTCC AB 206139 / SM-A87</strain>
    </source>
</reference>
<dbReference type="InterPro" id="IPR003646">
    <property type="entry name" value="SH3-like_bac-type"/>
</dbReference>
<dbReference type="KEGG" id="zpr:ZPR_4524"/>
<evidence type="ECO:0000259" key="3">
    <source>
        <dbReference type="Pfam" id="PF08239"/>
    </source>
</evidence>
<feature type="domain" description="M23ase beta-sheet core" evidence="2">
    <location>
        <begin position="197"/>
        <end position="289"/>
    </location>
</feature>
<dbReference type="GO" id="GO:0004222">
    <property type="term" value="F:metalloendopeptidase activity"/>
    <property type="evidence" value="ECO:0007669"/>
    <property type="project" value="TreeGrafter"/>
</dbReference>
<organism evidence="4 5">
    <name type="scientific">Zunongwangia profunda (strain DSM 18752 / CCTCC AB 206139 / SM-A87)</name>
    <name type="common">Wangia profunda</name>
    <dbReference type="NCBI Taxonomy" id="655815"/>
    <lineage>
        <taxon>Bacteria</taxon>
        <taxon>Pseudomonadati</taxon>
        <taxon>Bacteroidota</taxon>
        <taxon>Flavobacteriia</taxon>
        <taxon>Flavobacteriales</taxon>
        <taxon>Flavobacteriaceae</taxon>
        <taxon>Zunongwangia</taxon>
    </lineage>
</organism>
<dbReference type="STRING" id="655815.ZPR_4524"/>
<dbReference type="Gene3D" id="2.70.70.10">
    <property type="entry name" value="Glucose Permease (Domain IIA)"/>
    <property type="match status" value="1"/>
</dbReference>
<dbReference type="Pfam" id="PF08239">
    <property type="entry name" value="SH3_3"/>
    <property type="match status" value="1"/>
</dbReference>
<accession>D5BDB9</accession>
<evidence type="ECO:0000259" key="2">
    <source>
        <dbReference type="Pfam" id="PF01551"/>
    </source>
</evidence>
<keyword evidence="5" id="KW-1185">Reference proteome</keyword>
<dbReference type="PANTHER" id="PTHR21666">
    <property type="entry name" value="PEPTIDASE-RELATED"/>
    <property type="match status" value="1"/>
</dbReference>
<sequence length="376" mass="42221">MNLKKSIYYLIIALICTSCSRLNKATDFITNPSAKEIYKRDYNISDQLFSLWEGQIKIGLQDSLKIELPYAESGKFMPRSFPVYAYEMNLNPGEVFNLEIFTDSVNDLVFIDFYRMTLDSIQSFNKIESAEIDQKMFQYEIKESGLYKIVIQPGIETQSDFVLKFNKKPAYFFPVADGKNSAIQSYWGAKRDGGARSHEGIDIFADRGTPVLAATNGRIGFTGEKGLGGKQVWLRDTKRGQSLYYAHLDSISKTSGSVKKGDTLGFVGNTGNARTTPPHLHFGIYKRGAINPLYFVYQHENFTPEITAFDKNSTSLLTKSSVANLRNQPNTSTSQILGQAKNKDTLQLLGKTGDWFHVRPKNKSASFVHESLVAPL</sequence>
<feature type="chain" id="PRO_5003068879" evidence="1">
    <location>
        <begin position="26"/>
        <end position="376"/>
    </location>
</feature>
<dbReference type="CDD" id="cd12797">
    <property type="entry name" value="M23_peptidase"/>
    <property type="match status" value="1"/>
</dbReference>
<dbReference type="eggNOG" id="COG0739">
    <property type="taxonomic scope" value="Bacteria"/>
</dbReference>
<dbReference type="PANTHER" id="PTHR21666:SF268">
    <property type="entry name" value="PEPTIDASE M23 DOMAIN-CONTAINING PROTEIN"/>
    <property type="match status" value="1"/>
</dbReference>
<feature type="signal peptide" evidence="1">
    <location>
        <begin position="1"/>
        <end position="25"/>
    </location>
</feature>
<feature type="domain" description="SH3b" evidence="3">
    <location>
        <begin position="321"/>
        <end position="372"/>
    </location>
</feature>
<dbReference type="RefSeq" id="WP_013073885.1">
    <property type="nucleotide sequence ID" value="NC_014041.1"/>
</dbReference>
<keyword evidence="1" id="KW-0732">Signal</keyword>
<dbReference type="HOGENOM" id="CLU_043275_0_0_10"/>
<dbReference type="Pfam" id="PF01551">
    <property type="entry name" value="Peptidase_M23"/>
    <property type="match status" value="1"/>
</dbReference>
<protein>
    <submittedName>
        <fullName evidence="4">M23 family peptidase</fullName>
    </submittedName>
</protein>
<dbReference type="OrthoDB" id="9810477at2"/>
<dbReference type="InterPro" id="IPR016047">
    <property type="entry name" value="M23ase_b-sheet_dom"/>
</dbReference>
<evidence type="ECO:0000313" key="5">
    <source>
        <dbReference type="Proteomes" id="UP000001654"/>
    </source>
</evidence>
<evidence type="ECO:0000313" key="4">
    <source>
        <dbReference type="EMBL" id="ADF54825.1"/>
    </source>
</evidence>
<proteinExistence type="predicted"/>
<dbReference type="Proteomes" id="UP000001654">
    <property type="component" value="Chromosome"/>
</dbReference>
<dbReference type="SUPFAM" id="SSF51261">
    <property type="entry name" value="Duplicated hybrid motif"/>
    <property type="match status" value="1"/>
</dbReference>
<dbReference type="EMBL" id="CP001650">
    <property type="protein sequence ID" value="ADF54825.1"/>
    <property type="molecule type" value="Genomic_DNA"/>
</dbReference>
<dbReference type="InterPro" id="IPR011055">
    <property type="entry name" value="Dup_hybrid_motif"/>
</dbReference>
<dbReference type="Gene3D" id="2.30.30.40">
    <property type="entry name" value="SH3 Domains"/>
    <property type="match status" value="1"/>
</dbReference>
<dbReference type="InterPro" id="IPR050570">
    <property type="entry name" value="Cell_wall_metabolism_enzyme"/>
</dbReference>
<gene>
    <name evidence="4" type="ordered locus">ZPR_4524</name>
</gene>
<dbReference type="AlphaFoldDB" id="D5BDB9"/>
<evidence type="ECO:0000256" key="1">
    <source>
        <dbReference type="SAM" id="SignalP"/>
    </source>
</evidence>